<dbReference type="STRING" id="131112.SAMN04489737_1440"/>
<evidence type="ECO:0000313" key="8">
    <source>
        <dbReference type="Proteomes" id="UP000214355"/>
    </source>
</evidence>
<comment type="cofactor">
    <cofactor evidence="1">
        <name>Mg(2+)</name>
        <dbReference type="ChEBI" id="CHEBI:18420"/>
    </cofactor>
</comment>
<proteinExistence type="inferred from homology"/>
<dbReference type="Gene3D" id="3.90.79.10">
    <property type="entry name" value="Nucleoside Triphosphate Pyrophosphohydrolase"/>
    <property type="match status" value="1"/>
</dbReference>
<comment type="similarity">
    <text evidence="2 5">Belongs to the Nudix hydrolase family.</text>
</comment>
<dbReference type="CDD" id="cd04685">
    <property type="entry name" value="NUDIX_Hydrolase"/>
    <property type="match status" value="1"/>
</dbReference>
<evidence type="ECO:0000259" key="6">
    <source>
        <dbReference type="PROSITE" id="PS51462"/>
    </source>
</evidence>
<evidence type="ECO:0000256" key="2">
    <source>
        <dbReference type="ARBA" id="ARBA00005582"/>
    </source>
</evidence>
<organism evidence="7 8">
    <name type="scientific">Arcanobacterium phocae</name>
    <dbReference type="NCBI Taxonomy" id="131112"/>
    <lineage>
        <taxon>Bacteria</taxon>
        <taxon>Bacillati</taxon>
        <taxon>Actinomycetota</taxon>
        <taxon>Actinomycetes</taxon>
        <taxon>Actinomycetales</taxon>
        <taxon>Actinomycetaceae</taxon>
        <taxon>Arcanobacterium</taxon>
    </lineage>
</organism>
<dbReference type="PROSITE" id="PS00893">
    <property type="entry name" value="NUDIX_BOX"/>
    <property type="match status" value="1"/>
</dbReference>
<sequence>MTENTSYTEWPLDENGFPHRQAARVVLLDPSGNIFLIRGHDIDDPGYSWWFTPGGGIEPGETTLAAAVRELREETGFVVDHNRLEGPVLSRFSTFHFISKIRKQDEKFYLLRVDDDEMEIIRRGHGKDWTPLEQELLDAQRWWNLEDLDCIQQQGQLVFPRKLVAYVRAWRDGWDGVCRTITEE</sequence>
<name>A0A1H2LKV5_9ACTO</name>
<keyword evidence="8" id="KW-1185">Reference proteome</keyword>
<feature type="domain" description="Nudix hydrolase" evidence="6">
    <location>
        <begin position="18"/>
        <end position="165"/>
    </location>
</feature>
<dbReference type="AlphaFoldDB" id="A0A1H2LKV5"/>
<dbReference type="InterPro" id="IPR000086">
    <property type="entry name" value="NUDIX_hydrolase_dom"/>
</dbReference>
<dbReference type="SUPFAM" id="SSF55811">
    <property type="entry name" value="Nudix"/>
    <property type="match status" value="1"/>
</dbReference>
<evidence type="ECO:0000256" key="3">
    <source>
        <dbReference type="ARBA" id="ARBA00022801"/>
    </source>
</evidence>
<dbReference type="GO" id="GO:0016787">
    <property type="term" value="F:hydrolase activity"/>
    <property type="evidence" value="ECO:0007669"/>
    <property type="project" value="UniProtKB-KW"/>
</dbReference>
<dbReference type="PRINTS" id="PR00502">
    <property type="entry name" value="NUDIXFAMILY"/>
</dbReference>
<keyword evidence="4" id="KW-0460">Magnesium</keyword>
<dbReference type="Pfam" id="PF00293">
    <property type="entry name" value="NUDIX"/>
    <property type="match status" value="1"/>
</dbReference>
<dbReference type="Proteomes" id="UP000214355">
    <property type="component" value="Chromosome I"/>
</dbReference>
<evidence type="ECO:0000256" key="4">
    <source>
        <dbReference type="ARBA" id="ARBA00022842"/>
    </source>
</evidence>
<dbReference type="PROSITE" id="PS51462">
    <property type="entry name" value="NUDIX"/>
    <property type="match status" value="1"/>
</dbReference>
<protein>
    <submittedName>
        <fullName evidence="7">ADP-ribose pyrophosphatase YjhB, NUDIX family</fullName>
    </submittedName>
</protein>
<keyword evidence="3 5" id="KW-0378">Hydrolase</keyword>
<accession>A0A1H2LKV5</accession>
<evidence type="ECO:0000256" key="1">
    <source>
        <dbReference type="ARBA" id="ARBA00001946"/>
    </source>
</evidence>
<dbReference type="InterPro" id="IPR020084">
    <property type="entry name" value="NUDIX_hydrolase_CS"/>
</dbReference>
<evidence type="ECO:0000313" key="7">
    <source>
        <dbReference type="EMBL" id="SDU81201.1"/>
    </source>
</evidence>
<dbReference type="PANTHER" id="PTHR43046">
    <property type="entry name" value="GDP-MANNOSE MANNOSYL HYDROLASE"/>
    <property type="match status" value="1"/>
</dbReference>
<dbReference type="PANTHER" id="PTHR43046:SF12">
    <property type="entry name" value="GDP-MANNOSE MANNOSYL HYDROLASE"/>
    <property type="match status" value="1"/>
</dbReference>
<evidence type="ECO:0000256" key="5">
    <source>
        <dbReference type="RuleBase" id="RU003476"/>
    </source>
</evidence>
<dbReference type="InterPro" id="IPR020476">
    <property type="entry name" value="Nudix_hydrolase"/>
</dbReference>
<dbReference type="OrthoDB" id="9804442at2"/>
<dbReference type="RefSeq" id="WP_091281624.1">
    <property type="nucleotide sequence ID" value="NZ_JABAPH010000059.1"/>
</dbReference>
<dbReference type="GeneID" id="65345170"/>
<dbReference type="EMBL" id="LT629804">
    <property type="protein sequence ID" value="SDU81201.1"/>
    <property type="molecule type" value="Genomic_DNA"/>
</dbReference>
<dbReference type="InterPro" id="IPR015797">
    <property type="entry name" value="NUDIX_hydrolase-like_dom_sf"/>
</dbReference>
<reference evidence="8" key="1">
    <citation type="submission" date="2016-10" db="EMBL/GenBank/DDBJ databases">
        <authorList>
            <person name="Varghese N."/>
            <person name="Submissions S."/>
        </authorList>
    </citation>
    <scope>NUCLEOTIDE SEQUENCE [LARGE SCALE GENOMIC DNA]</scope>
    <source>
        <strain evidence="8">DSM 10002</strain>
    </source>
</reference>
<gene>
    <name evidence="7" type="ORF">SAMN04489737_1440</name>
</gene>